<dbReference type="PANTHER" id="PTHR43130">
    <property type="entry name" value="ARAC-FAMILY TRANSCRIPTIONAL REGULATOR"/>
    <property type="match status" value="1"/>
</dbReference>
<evidence type="ECO:0000259" key="1">
    <source>
        <dbReference type="Pfam" id="PF01965"/>
    </source>
</evidence>
<accession>A0ABS8HXY4</accession>
<comment type="caution">
    <text evidence="2">The sequence shown here is derived from an EMBL/GenBank/DDBJ whole genome shotgun (WGS) entry which is preliminary data.</text>
</comment>
<reference evidence="2" key="1">
    <citation type="submission" date="2021-11" db="EMBL/GenBank/DDBJ databases">
        <title>Description of a new species Pelosinus isolated from the bottom sediments of Lake Baikal.</title>
        <authorList>
            <person name="Zakharyuk A."/>
        </authorList>
    </citation>
    <scope>NUCLEOTIDE SEQUENCE</scope>
    <source>
        <strain evidence="2">Bkl1</strain>
    </source>
</reference>
<dbReference type="InterPro" id="IPR052158">
    <property type="entry name" value="INH-QAR"/>
</dbReference>
<keyword evidence="3" id="KW-1185">Reference proteome</keyword>
<evidence type="ECO:0000313" key="3">
    <source>
        <dbReference type="Proteomes" id="UP001165492"/>
    </source>
</evidence>
<proteinExistence type="predicted"/>
<dbReference type="InterPro" id="IPR029062">
    <property type="entry name" value="Class_I_gatase-like"/>
</dbReference>
<dbReference type="Gene3D" id="3.40.50.880">
    <property type="match status" value="1"/>
</dbReference>
<dbReference type="RefSeq" id="WP_229536919.1">
    <property type="nucleotide sequence ID" value="NZ_JAJHJB010000046.1"/>
</dbReference>
<dbReference type="EMBL" id="JAJHJB010000046">
    <property type="protein sequence ID" value="MCC5468005.1"/>
    <property type="molecule type" value="Genomic_DNA"/>
</dbReference>
<dbReference type="InterPro" id="IPR002818">
    <property type="entry name" value="DJ-1/PfpI"/>
</dbReference>
<evidence type="ECO:0000313" key="2">
    <source>
        <dbReference type="EMBL" id="MCC5468005.1"/>
    </source>
</evidence>
<dbReference type="PANTHER" id="PTHR43130:SF2">
    <property type="entry name" value="DJ-1_PFPI DOMAIN-CONTAINING PROTEIN"/>
    <property type="match status" value="1"/>
</dbReference>
<dbReference type="CDD" id="cd03139">
    <property type="entry name" value="GATase1_PfpI_2"/>
    <property type="match status" value="1"/>
</dbReference>
<gene>
    <name evidence="2" type="ORF">LMF89_21960</name>
</gene>
<name>A0ABS8HXY4_9FIRM</name>
<dbReference type="SUPFAM" id="SSF52317">
    <property type="entry name" value="Class I glutamine amidotransferase-like"/>
    <property type="match status" value="1"/>
</dbReference>
<organism evidence="2 3">
    <name type="scientific">Pelosinus baikalensis</name>
    <dbReference type="NCBI Taxonomy" id="2892015"/>
    <lineage>
        <taxon>Bacteria</taxon>
        <taxon>Bacillati</taxon>
        <taxon>Bacillota</taxon>
        <taxon>Negativicutes</taxon>
        <taxon>Selenomonadales</taxon>
        <taxon>Sporomusaceae</taxon>
        <taxon>Pelosinus</taxon>
    </lineage>
</organism>
<dbReference type="Proteomes" id="UP001165492">
    <property type="component" value="Unassembled WGS sequence"/>
</dbReference>
<dbReference type="Pfam" id="PF01965">
    <property type="entry name" value="DJ-1_PfpI"/>
    <property type="match status" value="1"/>
</dbReference>
<sequence>MLKPIDQKLKVATLVCPGVFLPDVVNAHTAFSLSPNIETYLVWKTLEPFNAYTGWPMAATTTFNECPDVDVLIVGMMAPDSAADQEILNFIKQKAKHANAVIGICYGVLVLGSAGLLEGKRATSNFQVGDSLKEFGAIPVLTSEVVIDGNLYTAGPAHGCFEAAIEVLSALRGDDIAKMIELTFEYNPHPKFKVGSPSLAGPELAQKVSDKSQEMTNIYLETARKTYQANCNGTND</sequence>
<protein>
    <submittedName>
        <fullName evidence="2">DJ-1/PfpI family protein</fullName>
    </submittedName>
</protein>
<feature type="domain" description="DJ-1/PfpI" evidence="1">
    <location>
        <begin position="11"/>
        <end position="168"/>
    </location>
</feature>